<accession>A0AAN7MP46</accession>
<name>A0AAN7MP46_MYCAM</name>
<reference evidence="1 2" key="1">
    <citation type="journal article" date="2023" name="J. Hered.">
        <title>Chromosome-level genome of the wood stork (Mycteria americana) provides insight into avian chromosome evolution.</title>
        <authorList>
            <person name="Flamio R. Jr."/>
            <person name="Ramstad K.M."/>
        </authorList>
    </citation>
    <scope>NUCLEOTIDE SEQUENCE [LARGE SCALE GENOMIC DNA]</scope>
    <source>
        <strain evidence="1">JAX WOST 10</strain>
    </source>
</reference>
<proteinExistence type="predicted"/>
<gene>
    <name evidence="1" type="ORF">QYF61_009512</name>
</gene>
<evidence type="ECO:0000313" key="1">
    <source>
        <dbReference type="EMBL" id="KAK4810117.1"/>
    </source>
</evidence>
<comment type="caution">
    <text evidence="1">The sequence shown here is derived from an EMBL/GenBank/DDBJ whole genome shotgun (WGS) entry which is preliminary data.</text>
</comment>
<dbReference type="AlphaFoldDB" id="A0AAN7MP46"/>
<keyword evidence="2" id="KW-1185">Reference proteome</keyword>
<sequence length="109" mass="12024">MEVHGQGGVLAGFPILLLAEGVGPGFPSWLVLVQNRDENQQKREFSNGWVKCGVSQDLAWRQEGTAPRHRDPPLALALDPEDVIWAIELPRSALAGPLQKTRFKLTICL</sequence>
<protein>
    <submittedName>
        <fullName evidence="1">Uncharacterized protein</fullName>
    </submittedName>
</protein>
<dbReference type="EMBL" id="JAUNZN010000019">
    <property type="protein sequence ID" value="KAK4810117.1"/>
    <property type="molecule type" value="Genomic_DNA"/>
</dbReference>
<organism evidence="1 2">
    <name type="scientific">Mycteria americana</name>
    <name type="common">Wood stork</name>
    <dbReference type="NCBI Taxonomy" id="33587"/>
    <lineage>
        <taxon>Eukaryota</taxon>
        <taxon>Metazoa</taxon>
        <taxon>Chordata</taxon>
        <taxon>Craniata</taxon>
        <taxon>Vertebrata</taxon>
        <taxon>Euteleostomi</taxon>
        <taxon>Archelosauria</taxon>
        <taxon>Archosauria</taxon>
        <taxon>Dinosauria</taxon>
        <taxon>Saurischia</taxon>
        <taxon>Theropoda</taxon>
        <taxon>Coelurosauria</taxon>
        <taxon>Aves</taxon>
        <taxon>Neognathae</taxon>
        <taxon>Neoaves</taxon>
        <taxon>Aequornithes</taxon>
        <taxon>Ciconiiformes</taxon>
        <taxon>Ciconiidae</taxon>
        <taxon>Mycteria</taxon>
    </lineage>
</organism>
<evidence type="ECO:0000313" key="2">
    <source>
        <dbReference type="Proteomes" id="UP001333110"/>
    </source>
</evidence>
<dbReference type="Proteomes" id="UP001333110">
    <property type="component" value="Unassembled WGS sequence"/>
</dbReference>